<accession>A0A8J1TLZ4</accession>
<comment type="caution">
    <text evidence="5">The sequence shown here is derived from an EMBL/GenBank/DDBJ whole genome shotgun (WGS) entry which is preliminary data.</text>
</comment>
<protein>
    <submittedName>
        <fullName evidence="5">Uncharacterized protein</fullName>
    </submittedName>
</protein>
<feature type="compositionally biased region" description="Basic and acidic residues" evidence="4">
    <location>
        <begin position="317"/>
        <end position="332"/>
    </location>
</feature>
<comment type="similarity">
    <text evidence="1">Belongs to the WD repeat DCAF10 family.</text>
</comment>
<keyword evidence="6" id="KW-1185">Reference proteome</keyword>
<reference evidence="5" key="1">
    <citation type="submission" date="2022-03" db="EMBL/GenBank/DDBJ databases">
        <authorList>
            <person name="Martin C."/>
        </authorList>
    </citation>
    <scope>NUCLEOTIDE SEQUENCE</scope>
</reference>
<gene>
    <name evidence="5" type="ORF">OFUS_LOCUS26000</name>
</gene>
<dbReference type="GO" id="GO:0016020">
    <property type="term" value="C:membrane"/>
    <property type="evidence" value="ECO:0007669"/>
    <property type="project" value="InterPro"/>
</dbReference>
<feature type="compositionally biased region" description="Basic and acidic residues" evidence="4">
    <location>
        <begin position="924"/>
        <end position="934"/>
    </location>
</feature>
<dbReference type="InterPro" id="IPR015943">
    <property type="entry name" value="WD40/YVTN_repeat-like_dom_sf"/>
</dbReference>
<dbReference type="PROSITE" id="PS50294">
    <property type="entry name" value="WD_REPEATS_REGION"/>
    <property type="match status" value="1"/>
</dbReference>
<dbReference type="GO" id="GO:0080008">
    <property type="term" value="C:Cul4-RING E3 ubiquitin ligase complex"/>
    <property type="evidence" value="ECO:0007669"/>
    <property type="project" value="TreeGrafter"/>
</dbReference>
<dbReference type="AlphaFoldDB" id="A0A8J1TLZ4"/>
<feature type="compositionally biased region" description="Polar residues" evidence="4">
    <location>
        <begin position="649"/>
        <end position="681"/>
    </location>
</feature>
<dbReference type="Proteomes" id="UP000749559">
    <property type="component" value="Unassembled WGS sequence"/>
</dbReference>
<dbReference type="SUPFAM" id="SSF50978">
    <property type="entry name" value="WD40 repeat-like"/>
    <property type="match status" value="2"/>
</dbReference>
<feature type="region of interest" description="Disordered" evidence="4">
    <location>
        <begin position="298"/>
        <end position="958"/>
    </location>
</feature>
<proteinExistence type="inferred from homology"/>
<dbReference type="InterPro" id="IPR019775">
    <property type="entry name" value="WD40_repeat_CS"/>
</dbReference>
<feature type="compositionally biased region" description="Low complexity" evidence="4">
    <location>
        <begin position="832"/>
        <end position="880"/>
    </location>
</feature>
<dbReference type="GO" id="GO:0007165">
    <property type="term" value="P:signal transduction"/>
    <property type="evidence" value="ECO:0007669"/>
    <property type="project" value="InterPro"/>
</dbReference>
<feature type="compositionally biased region" description="Polar residues" evidence="4">
    <location>
        <begin position="713"/>
        <end position="734"/>
    </location>
</feature>
<evidence type="ECO:0000313" key="5">
    <source>
        <dbReference type="EMBL" id="CAH1802309.1"/>
    </source>
</evidence>
<feature type="compositionally biased region" description="Basic and acidic residues" evidence="4">
    <location>
        <begin position="453"/>
        <end position="462"/>
    </location>
</feature>
<feature type="compositionally biased region" description="Polar residues" evidence="4">
    <location>
        <begin position="751"/>
        <end position="831"/>
    </location>
</feature>
<dbReference type="PROSITE" id="PS00678">
    <property type="entry name" value="WD_REPEATS_1"/>
    <property type="match status" value="1"/>
</dbReference>
<name>A0A8J1TLZ4_OWEFU</name>
<feature type="compositionally biased region" description="Low complexity" evidence="4">
    <location>
        <begin position="735"/>
        <end position="750"/>
    </location>
</feature>
<evidence type="ECO:0000256" key="4">
    <source>
        <dbReference type="SAM" id="MobiDB-lite"/>
    </source>
</evidence>
<dbReference type="InterPro" id="IPR039085">
    <property type="entry name" value="DCA10"/>
</dbReference>
<evidence type="ECO:0000256" key="2">
    <source>
        <dbReference type="ARBA" id="ARBA00022574"/>
    </source>
</evidence>
<dbReference type="InterPro" id="IPR004089">
    <property type="entry name" value="MCPsignal_dom"/>
</dbReference>
<dbReference type="Pfam" id="PF00400">
    <property type="entry name" value="WD40"/>
    <property type="match status" value="1"/>
</dbReference>
<sequence>MGQSLKELDKWTIQWLRERELGQRFTIRHQPSRDTLWKTLYSRFHVQSMWHPNDTVDDTHHGAVFNFDFSTDGSVLAAACEQKSLLLFDPLNGKLIHTRNAAHTDCVNCVKFLDSRLFASCSDDTSIALWDCRYLKNRVRTLQGHSNWVKNIEYSHDDGMLLTSGFDGSIFLWDINKYSEQNEGNCVFHMNGLMRSKLTPDASKLVISTTGGYLIVIHDLNLNTLSHDLQGFRPNMYRLMQMSGQPIRQGYQFNHLFERKRNRVEFISDFPTGNDAEVIASLQVHPQGWCVLSRNTSGDENTEFTSVHDIQTIPKDSNNERTTTEQPPETRPEPQSTPSGSTPTRGHGSVVINIRVEETDDPNEAGTVQIRPVHGRQNSGDIETIPLHPRVPEPIPSTSGGNLETVLTNRELTPDEPMEVAPSGDQETDREPVLSGSSEEDLETVRVQSMFRDANREQESRTDLYQIGDTSPRSDSDNRQQSPRSDAGNRQQSPRRDSDNRQQSPRSDSGNRQQSPRSDSDNRQQSPRSDSDNRQQSPRSDSGYRQQSPRSDSGYRQQPTRSDSDNRQQSPRSDSDNRQQSPRSDSDSIQQPQRSDTDHREQSLMRQSESMEDISNEPVGEEPTNASNTNESDPVMSYAFINIGVTYGEENSSQPSASNRQPRASNRQISASNRQVSASDFHSSDSSSSEDSSNSSNVQVSASNVQESASNVQESASNVQENASNVQESASNVQENTSNVQENVSNVQENASNVQESASNVQENASNVQESASNVQENVSNVQDSASNVHENASNVQESASNVQENALNVQESASNVQENASNVQESTSNVQESASNAQESASNAYESASNAQESASNAQESESNVQESASNEQESASNVQENASNVQESASNVQENASNVQVSVRESATNTTDSDSDSSDNEESARTSHEQRGLNRTSSTRHQIIPARQRTLGSQTFGRGRISIGDLQAGPFRQQLQSLTGPNRETVTYVIRSGANVAEQTMLLLNQGQSSRPRVPSGARIHQNTPRLTHYISEPNVGRGFIKELCFNSDGRLICSPFGFSVRLLAFDPDLRELCDCTLDQPVVLYEVNSHINHASYVVSTKFSPVHSLFVTGSMEGKVAFYQPRL</sequence>
<dbReference type="EMBL" id="CAIIXF020000012">
    <property type="protein sequence ID" value="CAH1802309.1"/>
    <property type="molecule type" value="Genomic_DNA"/>
</dbReference>
<dbReference type="OrthoDB" id="20669at2759"/>
<dbReference type="Gene3D" id="2.130.10.10">
    <property type="entry name" value="YVTN repeat-like/Quinoprotein amine dehydrogenase"/>
    <property type="match status" value="1"/>
</dbReference>
<feature type="compositionally biased region" description="Polar residues" evidence="4">
    <location>
        <begin position="501"/>
        <end position="594"/>
    </location>
</feature>
<evidence type="ECO:0000313" key="6">
    <source>
        <dbReference type="Proteomes" id="UP000749559"/>
    </source>
</evidence>
<evidence type="ECO:0000256" key="1">
    <source>
        <dbReference type="ARBA" id="ARBA00005903"/>
    </source>
</evidence>
<feature type="compositionally biased region" description="Polar residues" evidence="4">
    <location>
        <begin position="298"/>
        <end position="309"/>
    </location>
</feature>
<dbReference type="Pfam" id="PF12894">
    <property type="entry name" value="ANAPC4_WD40"/>
    <property type="match status" value="1"/>
</dbReference>
<dbReference type="PANTHER" id="PTHR14588">
    <property type="entry name" value="DDB1- AND CUL4-ASSOCIATED FACTOR 10"/>
    <property type="match status" value="1"/>
</dbReference>
<feature type="compositionally biased region" description="Low complexity" evidence="4">
    <location>
        <begin position="684"/>
        <end position="712"/>
    </location>
</feature>
<dbReference type="InterPro" id="IPR036322">
    <property type="entry name" value="WD40_repeat_dom_sf"/>
</dbReference>
<keyword evidence="2" id="KW-0853">WD repeat</keyword>
<keyword evidence="3" id="KW-0677">Repeat</keyword>
<dbReference type="InterPro" id="IPR001680">
    <property type="entry name" value="WD40_rpt"/>
</dbReference>
<feature type="compositionally biased region" description="Polar residues" evidence="4">
    <location>
        <begin position="881"/>
        <end position="905"/>
    </location>
</feature>
<organism evidence="5 6">
    <name type="scientific">Owenia fusiformis</name>
    <name type="common">Polychaete worm</name>
    <dbReference type="NCBI Taxonomy" id="6347"/>
    <lineage>
        <taxon>Eukaryota</taxon>
        <taxon>Metazoa</taxon>
        <taxon>Spiralia</taxon>
        <taxon>Lophotrochozoa</taxon>
        <taxon>Annelida</taxon>
        <taxon>Polychaeta</taxon>
        <taxon>Sedentaria</taxon>
        <taxon>Canalipalpata</taxon>
        <taxon>Sabellida</taxon>
        <taxon>Oweniida</taxon>
        <taxon>Oweniidae</taxon>
        <taxon>Owenia</taxon>
    </lineage>
</organism>
<dbReference type="PANTHER" id="PTHR14588:SF2">
    <property type="entry name" value="DDB1- AND CUL4-ASSOCIATED FACTOR 10"/>
    <property type="match status" value="1"/>
</dbReference>
<feature type="compositionally biased region" description="Polar residues" evidence="4">
    <location>
        <begin position="396"/>
        <end position="411"/>
    </location>
</feature>
<feature type="compositionally biased region" description="Polar residues" evidence="4">
    <location>
        <begin position="479"/>
        <end position="492"/>
    </location>
</feature>
<dbReference type="SMART" id="SM00320">
    <property type="entry name" value="WD40"/>
    <property type="match status" value="4"/>
</dbReference>
<dbReference type="PROSITE" id="PS50111">
    <property type="entry name" value="CHEMOTAXIS_TRANSDUC_2"/>
    <property type="match status" value="1"/>
</dbReference>
<evidence type="ECO:0000256" key="3">
    <source>
        <dbReference type="ARBA" id="ARBA00022737"/>
    </source>
</evidence>
<dbReference type="InterPro" id="IPR024977">
    <property type="entry name" value="Apc4-like_WD40_dom"/>
</dbReference>
<dbReference type="PROSITE" id="PS50082">
    <property type="entry name" value="WD_REPEATS_2"/>
    <property type="match status" value="2"/>
</dbReference>